<feature type="domain" description="HTH marR-type" evidence="4">
    <location>
        <begin position="4"/>
        <end position="138"/>
    </location>
</feature>
<dbReference type="InterPro" id="IPR000835">
    <property type="entry name" value="HTH_MarR-typ"/>
</dbReference>
<dbReference type="SUPFAM" id="SSF46785">
    <property type="entry name" value="Winged helix' DNA-binding domain"/>
    <property type="match status" value="1"/>
</dbReference>
<gene>
    <name evidence="5" type="ORF">FOA19_21485</name>
</gene>
<dbReference type="AlphaFoldDB" id="A0A5B6TDC3"/>
<organism evidence="5 6">
    <name type="scientific">Rufibacter hautae</name>
    <dbReference type="NCBI Taxonomy" id="2595005"/>
    <lineage>
        <taxon>Bacteria</taxon>
        <taxon>Pseudomonadati</taxon>
        <taxon>Bacteroidota</taxon>
        <taxon>Cytophagia</taxon>
        <taxon>Cytophagales</taxon>
        <taxon>Hymenobacteraceae</taxon>
        <taxon>Rufibacter</taxon>
    </lineage>
</organism>
<evidence type="ECO:0000256" key="1">
    <source>
        <dbReference type="ARBA" id="ARBA00023015"/>
    </source>
</evidence>
<dbReference type="GO" id="GO:0003677">
    <property type="term" value="F:DNA binding"/>
    <property type="evidence" value="ECO:0007669"/>
    <property type="project" value="UniProtKB-KW"/>
</dbReference>
<dbReference type="SMART" id="SM00347">
    <property type="entry name" value="HTH_MARR"/>
    <property type="match status" value="1"/>
</dbReference>
<evidence type="ECO:0000256" key="2">
    <source>
        <dbReference type="ARBA" id="ARBA00023125"/>
    </source>
</evidence>
<accession>A0A5B6TDC3</accession>
<dbReference type="Pfam" id="PF12802">
    <property type="entry name" value="MarR_2"/>
    <property type="match status" value="1"/>
</dbReference>
<dbReference type="GO" id="GO:0006950">
    <property type="term" value="P:response to stress"/>
    <property type="evidence" value="ECO:0007669"/>
    <property type="project" value="TreeGrafter"/>
</dbReference>
<comment type="caution">
    <text evidence="5">The sequence shown here is derived from an EMBL/GenBank/DDBJ whole genome shotgun (WGS) entry which is preliminary data.</text>
</comment>
<reference evidence="5 6" key="1">
    <citation type="submission" date="2019-07" db="EMBL/GenBank/DDBJ databases">
        <title>Rufibacter sp. nov., isolated from lake sediment.</title>
        <authorList>
            <person name="Qu J.-H."/>
        </authorList>
    </citation>
    <scope>NUCLEOTIDE SEQUENCE [LARGE SCALE GENOMIC DNA]</scope>
    <source>
        <strain evidence="5 6">NBS58-1</strain>
    </source>
</reference>
<dbReference type="PRINTS" id="PR00598">
    <property type="entry name" value="HTHMARR"/>
</dbReference>
<dbReference type="InterPro" id="IPR036390">
    <property type="entry name" value="WH_DNA-bd_sf"/>
</dbReference>
<proteinExistence type="predicted"/>
<keyword evidence="3" id="KW-0804">Transcription</keyword>
<dbReference type="PROSITE" id="PS50995">
    <property type="entry name" value="HTH_MARR_2"/>
    <property type="match status" value="1"/>
</dbReference>
<dbReference type="Gene3D" id="1.10.10.10">
    <property type="entry name" value="Winged helix-like DNA-binding domain superfamily/Winged helix DNA-binding domain"/>
    <property type="match status" value="1"/>
</dbReference>
<dbReference type="EMBL" id="VKKY01000003">
    <property type="protein sequence ID" value="KAA3436951.1"/>
    <property type="molecule type" value="Genomic_DNA"/>
</dbReference>
<dbReference type="RefSeq" id="WP_149092892.1">
    <property type="nucleotide sequence ID" value="NZ_VKKY01000003.1"/>
</dbReference>
<dbReference type="PANTHER" id="PTHR33164:SF64">
    <property type="entry name" value="TRANSCRIPTIONAL REGULATOR SLYA"/>
    <property type="match status" value="1"/>
</dbReference>
<dbReference type="GO" id="GO:0003700">
    <property type="term" value="F:DNA-binding transcription factor activity"/>
    <property type="evidence" value="ECO:0007669"/>
    <property type="project" value="InterPro"/>
</dbReference>
<dbReference type="OrthoDB" id="996843at2"/>
<protein>
    <submittedName>
        <fullName evidence="5">Winged helix DNA-binding protein</fullName>
    </submittedName>
</protein>
<dbReference type="InterPro" id="IPR039422">
    <property type="entry name" value="MarR/SlyA-like"/>
</dbReference>
<evidence type="ECO:0000313" key="6">
    <source>
        <dbReference type="Proteomes" id="UP000324133"/>
    </source>
</evidence>
<dbReference type="Proteomes" id="UP000324133">
    <property type="component" value="Unassembled WGS sequence"/>
</dbReference>
<keyword evidence="1" id="KW-0805">Transcription regulation</keyword>
<keyword evidence="6" id="KW-1185">Reference proteome</keyword>
<sequence>MNEASHLGLLIARTGLVLGKAVEKEFETANLDLTYQHFIFLNVLSKGNKLIQQDLADIVKIDKSAVLRVIAALEEKKLVERTGDTCDRRKKTLHLTALGKTLLKQALQIEHRINTKLQDGLAKEEVDTFVKVALHFRNKV</sequence>
<evidence type="ECO:0000259" key="4">
    <source>
        <dbReference type="PROSITE" id="PS50995"/>
    </source>
</evidence>
<evidence type="ECO:0000313" key="5">
    <source>
        <dbReference type="EMBL" id="KAA3436951.1"/>
    </source>
</evidence>
<name>A0A5B6TDC3_9BACT</name>
<keyword evidence="2 5" id="KW-0238">DNA-binding</keyword>
<evidence type="ECO:0000256" key="3">
    <source>
        <dbReference type="ARBA" id="ARBA00023163"/>
    </source>
</evidence>
<dbReference type="InterPro" id="IPR036388">
    <property type="entry name" value="WH-like_DNA-bd_sf"/>
</dbReference>
<dbReference type="PANTHER" id="PTHR33164">
    <property type="entry name" value="TRANSCRIPTIONAL REGULATOR, MARR FAMILY"/>
    <property type="match status" value="1"/>
</dbReference>